<name>A0A5J6MYB1_9PROT</name>
<keyword evidence="3" id="KW-1185">Reference proteome</keyword>
<feature type="region of interest" description="Disordered" evidence="1">
    <location>
        <begin position="42"/>
        <end position="69"/>
    </location>
</feature>
<dbReference type="EMBL" id="CP042582">
    <property type="protein sequence ID" value="QEX22698.1"/>
    <property type="molecule type" value="Genomic_DNA"/>
</dbReference>
<dbReference type="KEGG" id="hadh:FRZ61_26300"/>
<protein>
    <submittedName>
        <fullName evidence="2">Uncharacterized protein</fullName>
    </submittedName>
</protein>
<sequence length="69" mass="7745">MNHLKGDPVLRTQTMRLRKQAELLRRYGRALTEDSVPGYLRDLTAESLPGSSQSAPSPAKPSRSKRRPN</sequence>
<dbReference type="Proteomes" id="UP000325797">
    <property type="component" value="Chromosome"/>
</dbReference>
<evidence type="ECO:0000313" key="3">
    <source>
        <dbReference type="Proteomes" id="UP000325797"/>
    </source>
</evidence>
<organism evidence="2 3">
    <name type="scientific">Hypericibacter adhaerens</name>
    <dbReference type="NCBI Taxonomy" id="2602016"/>
    <lineage>
        <taxon>Bacteria</taxon>
        <taxon>Pseudomonadati</taxon>
        <taxon>Pseudomonadota</taxon>
        <taxon>Alphaproteobacteria</taxon>
        <taxon>Rhodospirillales</taxon>
        <taxon>Dongiaceae</taxon>
        <taxon>Hypericibacter</taxon>
    </lineage>
</organism>
<gene>
    <name evidence="2" type="ORF">FRZ61_26300</name>
</gene>
<reference evidence="2 3" key="1">
    <citation type="submission" date="2019-08" db="EMBL/GenBank/DDBJ databases">
        <title>Hyperibacter terrae gen. nov., sp. nov. and Hyperibacter viscosus sp. nov., two new members in the family Rhodospirillaceae isolated from the rhizosphere of Hypericum perforatum.</title>
        <authorList>
            <person name="Noviana Z."/>
        </authorList>
    </citation>
    <scope>NUCLEOTIDE SEQUENCE [LARGE SCALE GENOMIC DNA]</scope>
    <source>
        <strain evidence="2 3">R5959</strain>
    </source>
</reference>
<evidence type="ECO:0000313" key="2">
    <source>
        <dbReference type="EMBL" id="QEX22698.1"/>
    </source>
</evidence>
<accession>A0A5J6MYB1</accession>
<dbReference type="AlphaFoldDB" id="A0A5J6MYB1"/>
<feature type="compositionally biased region" description="Low complexity" evidence="1">
    <location>
        <begin position="47"/>
        <end position="61"/>
    </location>
</feature>
<evidence type="ECO:0000256" key="1">
    <source>
        <dbReference type="SAM" id="MobiDB-lite"/>
    </source>
</evidence>
<proteinExistence type="predicted"/>